<dbReference type="InterPro" id="IPR005790">
    <property type="entry name" value="DNA_polIII_delta"/>
</dbReference>
<sequence>MAANAPSVAISSYHEQVINPVHLILGEEDFLAERLQKSILDKLRVELPAGEQLQVTYTRTGQLTPYELVDMFSPSLFSDTRALVFTDAAESGKEPMDLLIDACRNVAPGITVIIRHTGKGRTKSAVDKLKKLAQVHEANKLNARERQGFVTNEFRNLGVRPTPDVVHALLEGVGSDLRELASAVSQLVADTNAHVTVEDVRKYYEGVAEVSGFDIADLAVSGQTSRAVASTRRALQLGVPPVLIAAALSNSVIAVARSYAIRGRTNDYELARTLGVPPFKVKSILQVARRWNGDAVSDAVILMADLDARTKGQGGDIDFAVESAVRQISELANR</sequence>
<dbReference type="Gene3D" id="1.20.272.10">
    <property type="match status" value="1"/>
</dbReference>
<dbReference type="GO" id="GO:0003677">
    <property type="term" value="F:DNA binding"/>
    <property type="evidence" value="ECO:0007669"/>
    <property type="project" value="InterPro"/>
</dbReference>
<evidence type="ECO:0000313" key="10">
    <source>
        <dbReference type="Proteomes" id="UP000515570"/>
    </source>
</evidence>
<dbReference type="NCBIfam" id="TIGR01128">
    <property type="entry name" value="holA"/>
    <property type="match status" value="1"/>
</dbReference>
<organism evidence="9 10">
    <name type="scientific">Corynebacterium hindlerae</name>
    <dbReference type="NCBI Taxonomy" id="699041"/>
    <lineage>
        <taxon>Bacteria</taxon>
        <taxon>Bacillati</taxon>
        <taxon>Actinomycetota</taxon>
        <taxon>Actinomycetes</taxon>
        <taxon>Mycobacteriales</taxon>
        <taxon>Corynebacteriaceae</taxon>
        <taxon>Corynebacterium</taxon>
    </lineage>
</organism>
<feature type="domain" description="DNA polymerase III delta subunit-like C-terminal" evidence="8">
    <location>
        <begin position="212"/>
        <end position="325"/>
    </location>
</feature>
<dbReference type="AlphaFoldDB" id="A0A7G5FDW0"/>
<evidence type="ECO:0000256" key="7">
    <source>
        <dbReference type="ARBA" id="ARBA00049244"/>
    </source>
</evidence>
<evidence type="ECO:0000256" key="3">
    <source>
        <dbReference type="ARBA" id="ARBA00022695"/>
    </source>
</evidence>
<evidence type="ECO:0000256" key="4">
    <source>
        <dbReference type="ARBA" id="ARBA00022705"/>
    </source>
</evidence>
<gene>
    <name evidence="9" type="primary">holA</name>
    <name evidence="9" type="ORF">HW450_10725</name>
</gene>
<keyword evidence="2 9" id="KW-0808">Transferase</keyword>
<dbReference type="Proteomes" id="UP000515570">
    <property type="component" value="Chromosome"/>
</dbReference>
<proteinExistence type="inferred from homology"/>
<comment type="catalytic activity">
    <reaction evidence="7">
        <text>DNA(n) + a 2'-deoxyribonucleoside 5'-triphosphate = DNA(n+1) + diphosphate</text>
        <dbReference type="Rhea" id="RHEA:22508"/>
        <dbReference type="Rhea" id="RHEA-COMP:17339"/>
        <dbReference type="Rhea" id="RHEA-COMP:17340"/>
        <dbReference type="ChEBI" id="CHEBI:33019"/>
        <dbReference type="ChEBI" id="CHEBI:61560"/>
        <dbReference type="ChEBI" id="CHEBI:173112"/>
        <dbReference type="EC" id="2.7.7.7"/>
    </reaction>
</comment>
<dbReference type="InterPro" id="IPR008921">
    <property type="entry name" value="DNA_pol3_clamp-load_cplx_C"/>
</dbReference>
<keyword evidence="4" id="KW-0235">DNA replication</keyword>
<reference evidence="9 10" key="1">
    <citation type="submission" date="2020-07" db="EMBL/GenBank/DDBJ databases">
        <title>non toxigenic Corynebacterium sp. nov from a clinical source.</title>
        <authorList>
            <person name="Bernier A.-M."/>
            <person name="Bernard K."/>
        </authorList>
    </citation>
    <scope>NUCLEOTIDE SEQUENCE [LARGE SCALE GENOMIC DNA]</scope>
    <source>
        <strain evidence="10">NML 93-0612</strain>
    </source>
</reference>
<keyword evidence="10" id="KW-1185">Reference proteome</keyword>
<dbReference type="NCBIfam" id="NF004165">
    <property type="entry name" value="PRK05629.1"/>
    <property type="match status" value="1"/>
</dbReference>
<accession>A0A7G5FDW0</accession>
<dbReference type="SUPFAM" id="SSF52540">
    <property type="entry name" value="P-loop containing nucleoside triphosphate hydrolases"/>
    <property type="match status" value="1"/>
</dbReference>
<dbReference type="EMBL" id="CP059833">
    <property type="protein sequence ID" value="QMV84801.1"/>
    <property type="molecule type" value="Genomic_DNA"/>
</dbReference>
<dbReference type="EC" id="2.7.7.7" evidence="1"/>
<dbReference type="GO" id="GO:0009360">
    <property type="term" value="C:DNA polymerase III complex"/>
    <property type="evidence" value="ECO:0007669"/>
    <property type="project" value="TreeGrafter"/>
</dbReference>
<dbReference type="GO" id="GO:0006261">
    <property type="term" value="P:DNA-templated DNA replication"/>
    <property type="evidence" value="ECO:0007669"/>
    <property type="project" value="TreeGrafter"/>
</dbReference>
<dbReference type="InterPro" id="IPR048466">
    <property type="entry name" value="DNA_pol3_delta-like_C"/>
</dbReference>
<evidence type="ECO:0000313" key="9">
    <source>
        <dbReference type="EMBL" id="QMV84801.1"/>
    </source>
</evidence>
<dbReference type="Pfam" id="PF21694">
    <property type="entry name" value="DNA_pol3_delta_C"/>
    <property type="match status" value="1"/>
</dbReference>
<name>A0A7G5FDW0_9CORY</name>
<evidence type="ECO:0000256" key="1">
    <source>
        <dbReference type="ARBA" id="ARBA00012417"/>
    </source>
</evidence>
<dbReference type="InterPro" id="IPR027417">
    <property type="entry name" value="P-loop_NTPase"/>
</dbReference>
<dbReference type="SUPFAM" id="SSF48019">
    <property type="entry name" value="post-AAA+ oligomerization domain-like"/>
    <property type="match status" value="1"/>
</dbReference>
<keyword evidence="5" id="KW-0239">DNA-directed DNA polymerase</keyword>
<dbReference type="PANTHER" id="PTHR34388">
    <property type="entry name" value="DNA POLYMERASE III SUBUNIT DELTA"/>
    <property type="match status" value="1"/>
</dbReference>
<keyword evidence="3 9" id="KW-0548">Nucleotidyltransferase</keyword>
<evidence type="ECO:0000256" key="6">
    <source>
        <dbReference type="ARBA" id="ARBA00034754"/>
    </source>
</evidence>
<dbReference type="GO" id="GO:0003887">
    <property type="term" value="F:DNA-directed DNA polymerase activity"/>
    <property type="evidence" value="ECO:0007669"/>
    <property type="project" value="UniProtKB-KW"/>
</dbReference>
<evidence type="ECO:0000256" key="5">
    <source>
        <dbReference type="ARBA" id="ARBA00022932"/>
    </source>
</evidence>
<dbReference type="PANTHER" id="PTHR34388:SF1">
    <property type="entry name" value="DNA POLYMERASE III SUBUNIT DELTA"/>
    <property type="match status" value="1"/>
</dbReference>
<dbReference type="Gene3D" id="3.40.50.300">
    <property type="entry name" value="P-loop containing nucleotide triphosphate hydrolases"/>
    <property type="match status" value="1"/>
</dbReference>
<protein>
    <recommendedName>
        <fullName evidence="1">DNA-directed DNA polymerase</fullName>
        <ecNumber evidence="1">2.7.7.7</ecNumber>
    </recommendedName>
</protein>
<comment type="similarity">
    <text evidence="6">Belongs to the DNA polymerase HolA subunit family.</text>
</comment>
<evidence type="ECO:0000259" key="8">
    <source>
        <dbReference type="Pfam" id="PF21694"/>
    </source>
</evidence>
<evidence type="ECO:0000256" key="2">
    <source>
        <dbReference type="ARBA" id="ARBA00022679"/>
    </source>
</evidence>